<comment type="caution">
    <text evidence="2">The sequence shown here is derived from an EMBL/GenBank/DDBJ whole genome shotgun (WGS) entry which is preliminary data.</text>
</comment>
<protein>
    <submittedName>
        <fullName evidence="2">Retrovirus-related pol polyprotein from transposon TNT 1-94</fullName>
    </submittedName>
</protein>
<gene>
    <name evidence="2" type="ORF">Tco_0877349</name>
</gene>
<reference evidence="2" key="1">
    <citation type="journal article" date="2022" name="Int. J. Mol. Sci.">
        <title>Draft Genome of Tanacetum Coccineum: Genomic Comparison of Closely Related Tanacetum-Family Plants.</title>
        <authorList>
            <person name="Yamashiro T."/>
            <person name="Shiraishi A."/>
            <person name="Nakayama K."/>
            <person name="Satake H."/>
        </authorList>
    </citation>
    <scope>NUCLEOTIDE SEQUENCE</scope>
</reference>
<dbReference type="Pfam" id="PF07727">
    <property type="entry name" value="RVT_2"/>
    <property type="match status" value="1"/>
</dbReference>
<evidence type="ECO:0000259" key="1">
    <source>
        <dbReference type="Pfam" id="PF07727"/>
    </source>
</evidence>
<dbReference type="Proteomes" id="UP001151760">
    <property type="component" value="Unassembled WGS sequence"/>
</dbReference>
<sequence length="182" mass="20904">MYEEYFEKRSSDVSINFDAQQVHNQEDSPSTCPIIVEEQKAHPIVTTSDEQTSAISLNEADEFNQEDYVDFDGNMVFVPYDAPNFEEAESSKTALDPSNMHELYVWELVPRPDGKNIIAVKWLWKNKSDAENIVIEKKSRLFANGYKKEEGIEFEESFAPVAHLEAVRMFIAFAAHKNITIF</sequence>
<accession>A0ABQ5BY30</accession>
<proteinExistence type="predicted"/>
<name>A0ABQ5BY30_9ASTR</name>
<evidence type="ECO:0000313" key="2">
    <source>
        <dbReference type="EMBL" id="GJT18643.1"/>
    </source>
</evidence>
<evidence type="ECO:0000313" key="3">
    <source>
        <dbReference type="Proteomes" id="UP001151760"/>
    </source>
</evidence>
<feature type="domain" description="Reverse transcriptase Ty1/copia-type" evidence="1">
    <location>
        <begin position="105"/>
        <end position="181"/>
    </location>
</feature>
<dbReference type="InterPro" id="IPR013103">
    <property type="entry name" value="RVT_2"/>
</dbReference>
<dbReference type="EMBL" id="BQNB010013653">
    <property type="protein sequence ID" value="GJT18643.1"/>
    <property type="molecule type" value="Genomic_DNA"/>
</dbReference>
<keyword evidence="3" id="KW-1185">Reference proteome</keyword>
<reference evidence="2" key="2">
    <citation type="submission" date="2022-01" db="EMBL/GenBank/DDBJ databases">
        <authorList>
            <person name="Yamashiro T."/>
            <person name="Shiraishi A."/>
            <person name="Satake H."/>
            <person name="Nakayama K."/>
        </authorList>
    </citation>
    <scope>NUCLEOTIDE SEQUENCE</scope>
</reference>
<organism evidence="2 3">
    <name type="scientific">Tanacetum coccineum</name>
    <dbReference type="NCBI Taxonomy" id="301880"/>
    <lineage>
        <taxon>Eukaryota</taxon>
        <taxon>Viridiplantae</taxon>
        <taxon>Streptophyta</taxon>
        <taxon>Embryophyta</taxon>
        <taxon>Tracheophyta</taxon>
        <taxon>Spermatophyta</taxon>
        <taxon>Magnoliopsida</taxon>
        <taxon>eudicotyledons</taxon>
        <taxon>Gunneridae</taxon>
        <taxon>Pentapetalae</taxon>
        <taxon>asterids</taxon>
        <taxon>campanulids</taxon>
        <taxon>Asterales</taxon>
        <taxon>Asteraceae</taxon>
        <taxon>Asteroideae</taxon>
        <taxon>Anthemideae</taxon>
        <taxon>Anthemidinae</taxon>
        <taxon>Tanacetum</taxon>
    </lineage>
</organism>